<protein>
    <submittedName>
        <fullName evidence="2">Uncharacterized protein</fullName>
    </submittedName>
</protein>
<evidence type="ECO:0000313" key="2">
    <source>
        <dbReference type="EMBL" id="MCW4629442.1"/>
    </source>
</evidence>
<evidence type="ECO:0000313" key="3">
    <source>
        <dbReference type="Proteomes" id="UP001431181"/>
    </source>
</evidence>
<dbReference type="Proteomes" id="UP001431181">
    <property type="component" value="Unassembled WGS sequence"/>
</dbReference>
<organism evidence="2 3">
    <name type="scientific">Marinomonas rhodophyticola</name>
    <dbReference type="NCBI Taxonomy" id="2992803"/>
    <lineage>
        <taxon>Bacteria</taxon>
        <taxon>Pseudomonadati</taxon>
        <taxon>Pseudomonadota</taxon>
        <taxon>Gammaproteobacteria</taxon>
        <taxon>Oceanospirillales</taxon>
        <taxon>Oceanospirillaceae</taxon>
        <taxon>Marinomonas</taxon>
    </lineage>
</organism>
<dbReference type="RefSeq" id="WP_265218638.1">
    <property type="nucleotide sequence ID" value="NZ_JAPEUL010000007.1"/>
</dbReference>
<sequence>MTKYIIGETSSAVKNKKKSITISMAKKTELLDLINSHTDIFKTLDMKGDLISESSVHKWSDNDLGVISYSWNTAHAEHNKKQLNLLLNSIKKTNNRLSNDKNNKKKILTNRSTDKITKKLRQENEELKKALAEVYRAYMHLVENFSEDQIIDDAIRKLILDQVKILGKQRIWEII</sequence>
<keyword evidence="3" id="KW-1185">Reference proteome</keyword>
<accession>A0ABT3KFW1</accession>
<name>A0ABT3KFW1_9GAMM</name>
<keyword evidence="1" id="KW-0175">Coiled coil</keyword>
<comment type="caution">
    <text evidence="2">The sequence shown here is derived from an EMBL/GenBank/DDBJ whole genome shotgun (WGS) entry which is preliminary data.</text>
</comment>
<evidence type="ECO:0000256" key="1">
    <source>
        <dbReference type="SAM" id="Coils"/>
    </source>
</evidence>
<dbReference type="EMBL" id="JAPEUL010000007">
    <property type="protein sequence ID" value="MCW4629442.1"/>
    <property type="molecule type" value="Genomic_DNA"/>
</dbReference>
<gene>
    <name evidence="2" type="ORF">ONZ52_10890</name>
</gene>
<reference evidence="2" key="1">
    <citation type="submission" date="2022-11" db="EMBL/GenBank/DDBJ databases">
        <title>Marinomonas sp. nov., isolated from marine algae.</title>
        <authorList>
            <person name="Choi D.G."/>
            <person name="Kim J.M."/>
            <person name="Lee J.K."/>
            <person name="Baek J.H."/>
            <person name="Jeon C.O."/>
        </authorList>
    </citation>
    <scope>NUCLEOTIDE SEQUENCE</scope>
    <source>
        <strain evidence="2">KJ51-3</strain>
    </source>
</reference>
<feature type="coiled-coil region" evidence="1">
    <location>
        <begin position="80"/>
        <end position="137"/>
    </location>
</feature>
<proteinExistence type="predicted"/>